<dbReference type="AlphaFoldDB" id="A0A183AJZ5"/>
<reference evidence="4" key="1">
    <citation type="submission" date="2016-06" db="UniProtKB">
        <authorList>
            <consortium name="WormBaseParasite"/>
        </authorList>
    </citation>
    <scope>IDENTIFICATION</scope>
</reference>
<feature type="region of interest" description="Disordered" evidence="1">
    <location>
        <begin position="1"/>
        <end position="23"/>
    </location>
</feature>
<protein>
    <submittedName>
        <fullName evidence="4">Deleted in lung and esophageal cancer protein 1</fullName>
    </submittedName>
</protein>
<dbReference type="Proteomes" id="UP000272942">
    <property type="component" value="Unassembled WGS sequence"/>
</dbReference>
<feature type="compositionally biased region" description="Polar residues" evidence="1">
    <location>
        <begin position="9"/>
        <end position="23"/>
    </location>
</feature>
<accession>A0A183AJZ5</accession>
<dbReference type="EMBL" id="UZAN01044387">
    <property type="protein sequence ID" value="VDP80668.1"/>
    <property type="molecule type" value="Genomic_DNA"/>
</dbReference>
<organism evidence="4">
    <name type="scientific">Echinostoma caproni</name>
    <dbReference type="NCBI Taxonomy" id="27848"/>
    <lineage>
        <taxon>Eukaryota</taxon>
        <taxon>Metazoa</taxon>
        <taxon>Spiralia</taxon>
        <taxon>Lophotrochozoa</taxon>
        <taxon>Platyhelminthes</taxon>
        <taxon>Trematoda</taxon>
        <taxon>Digenea</taxon>
        <taxon>Plagiorchiida</taxon>
        <taxon>Echinostomata</taxon>
        <taxon>Echinostomatoidea</taxon>
        <taxon>Echinostomatidae</taxon>
        <taxon>Echinostoma</taxon>
    </lineage>
</organism>
<evidence type="ECO:0000313" key="2">
    <source>
        <dbReference type="EMBL" id="VDP80668.1"/>
    </source>
</evidence>
<evidence type="ECO:0000256" key="1">
    <source>
        <dbReference type="SAM" id="MobiDB-lite"/>
    </source>
</evidence>
<reference evidence="2 3" key="2">
    <citation type="submission" date="2018-11" db="EMBL/GenBank/DDBJ databases">
        <authorList>
            <consortium name="Pathogen Informatics"/>
        </authorList>
    </citation>
    <scope>NUCLEOTIDE SEQUENCE [LARGE SCALE GENOMIC DNA]</scope>
    <source>
        <strain evidence="2 3">Egypt</strain>
    </source>
</reference>
<sequence>MGQQRTEKLMQQQEAGPTPNVSRLRKTTNTGLYLYMKLRALATSHRTAGVRHGKRLMPGPFLRYISPGGRITDEVEFCYLGSYISPGGRITDEVSEEGSVGICQLETSVAPSRHPAELAFANFRHWQQKTVAGLQHLRYPERLVELDLYPLEVRRELYFLLEKLAFPEAPAKLPYESLKSLLLKHMLPTQFPAHERAKLNSMICADHISFCDFILQPKKQALRFNYGDRLEEQVCGRLVAGINNLTLQWKMLEQKDITFSEARKICEQHDDLMKATSSKAVET</sequence>
<proteinExistence type="predicted"/>
<dbReference type="WBParaSite" id="ECPE_0000729601-mRNA-1">
    <property type="protein sequence ID" value="ECPE_0000729601-mRNA-1"/>
    <property type="gene ID" value="ECPE_0000729601"/>
</dbReference>
<dbReference type="OrthoDB" id="6492082at2759"/>
<gene>
    <name evidence="2" type="ORF">ECPE_LOCUS7280</name>
</gene>
<evidence type="ECO:0000313" key="4">
    <source>
        <dbReference type="WBParaSite" id="ECPE_0000729601-mRNA-1"/>
    </source>
</evidence>
<name>A0A183AJZ5_9TREM</name>
<keyword evidence="3" id="KW-1185">Reference proteome</keyword>
<evidence type="ECO:0000313" key="3">
    <source>
        <dbReference type="Proteomes" id="UP000272942"/>
    </source>
</evidence>